<dbReference type="Gene3D" id="3.40.190.10">
    <property type="entry name" value="Periplasmic binding protein-like II"/>
    <property type="match status" value="1"/>
</dbReference>
<dbReference type="CDD" id="cd08492">
    <property type="entry name" value="PBP2_NikA_DppA_OppA_like_15"/>
    <property type="match status" value="1"/>
</dbReference>
<sequence length="545" mass="59346">MNADRRSFGLLIGGGIAALAGNAVLPRPSQASTAAGSRREGGHATFLLSSLESGWGLNEKVDTYTGIVWGQIADKLVHVDAQGNATAWIAERWDENPDQTEFVLHLKRGVTFSDGTPLDARAVAANIDLWAKGDTSRGVGRLGLFPSSTYRASEVIDDHTLRVSFTAPTLSFIPTLGYHKAVLRAVSSLNLRPNELGDLSKQFGSGPFVLQSWQESDNVVLVRRQDYNWGPKAIDHSGPASLERITFKVVRDASLRGSALQAGQAEIVLNIAPHELAALRTRGLSVVAPESLGFVSGFVVNTRAPHFGELSVRQAVQHAINRQEIVDTVFTSDWAPARTFLQSNVPEAGDFSSLLAYDPDKSKRLLDEAGWRPGRDGVRVKDGQRLRFNLYASPWVSTSRPVDEVVTQQLRKVGIAATLQVVDISTYNARVRGNDNVPLVEISRSFLDAGVVGNILTDANGGEDLFRYGQTNATLNRLAGEVANAVDRRARAATLQEVQRHVLEQGLFIPTAQLLQRLYVQTPKLKGEIYSGAAYPLYYGAWLEA</sequence>
<dbReference type="PIRSF" id="PIRSF002741">
    <property type="entry name" value="MppA"/>
    <property type="match status" value="1"/>
</dbReference>
<comment type="subcellular location">
    <subcellularLocation>
        <location evidence="1">Periplasm</location>
    </subcellularLocation>
</comment>
<proteinExistence type="inferred from homology"/>
<accession>A0ABS5Q9Z3</accession>
<comment type="similarity">
    <text evidence="2">Belongs to the bacterial solute-binding protein 5 family.</text>
</comment>
<evidence type="ECO:0000313" key="7">
    <source>
        <dbReference type="Proteomes" id="UP000766336"/>
    </source>
</evidence>
<evidence type="ECO:0000256" key="4">
    <source>
        <dbReference type="ARBA" id="ARBA00022729"/>
    </source>
</evidence>
<dbReference type="SUPFAM" id="SSF53850">
    <property type="entry name" value="Periplasmic binding protein-like II"/>
    <property type="match status" value="1"/>
</dbReference>
<protein>
    <submittedName>
        <fullName evidence="6">ABC transporter substrate-binding protein</fullName>
    </submittedName>
</protein>
<reference evidence="6 7" key="1">
    <citation type="submission" date="2021-05" db="EMBL/GenBank/DDBJ databases">
        <title>Roseococcus sp. XZZS9, whole genome shotgun sequencing project.</title>
        <authorList>
            <person name="Zhao G."/>
            <person name="Shen L."/>
        </authorList>
    </citation>
    <scope>NUCLEOTIDE SEQUENCE [LARGE SCALE GENOMIC DNA]</scope>
    <source>
        <strain evidence="6 7">XZZS9</strain>
    </source>
</reference>
<keyword evidence="3" id="KW-0813">Transport</keyword>
<evidence type="ECO:0000259" key="5">
    <source>
        <dbReference type="Pfam" id="PF00496"/>
    </source>
</evidence>
<dbReference type="InterPro" id="IPR000914">
    <property type="entry name" value="SBP_5_dom"/>
</dbReference>
<evidence type="ECO:0000256" key="2">
    <source>
        <dbReference type="ARBA" id="ARBA00005695"/>
    </source>
</evidence>
<dbReference type="RefSeq" id="WP_213668929.1">
    <property type="nucleotide sequence ID" value="NZ_JAHCDA010000001.1"/>
</dbReference>
<dbReference type="Pfam" id="PF00496">
    <property type="entry name" value="SBP_bac_5"/>
    <property type="match status" value="1"/>
</dbReference>
<dbReference type="PANTHER" id="PTHR30290">
    <property type="entry name" value="PERIPLASMIC BINDING COMPONENT OF ABC TRANSPORTER"/>
    <property type="match status" value="1"/>
</dbReference>
<name>A0ABS5Q9Z3_9PROT</name>
<dbReference type="PANTHER" id="PTHR30290:SF9">
    <property type="entry name" value="OLIGOPEPTIDE-BINDING PROTEIN APPA"/>
    <property type="match status" value="1"/>
</dbReference>
<comment type="caution">
    <text evidence="6">The sequence shown here is derived from an EMBL/GenBank/DDBJ whole genome shotgun (WGS) entry which is preliminary data.</text>
</comment>
<dbReference type="InterPro" id="IPR039424">
    <property type="entry name" value="SBP_5"/>
</dbReference>
<dbReference type="Proteomes" id="UP000766336">
    <property type="component" value="Unassembled WGS sequence"/>
</dbReference>
<evidence type="ECO:0000313" key="6">
    <source>
        <dbReference type="EMBL" id="MBS7810302.1"/>
    </source>
</evidence>
<dbReference type="InterPro" id="IPR030678">
    <property type="entry name" value="Peptide/Ni-bd"/>
</dbReference>
<dbReference type="Gene3D" id="3.10.105.10">
    <property type="entry name" value="Dipeptide-binding Protein, Domain 3"/>
    <property type="match status" value="1"/>
</dbReference>
<organism evidence="6 7">
    <name type="scientific">Roseococcus pinisoli</name>
    <dbReference type="NCBI Taxonomy" id="2835040"/>
    <lineage>
        <taxon>Bacteria</taxon>
        <taxon>Pseudomonadati</taxon>
        <taxon>Pseudomonadota</taxon>
        <taxon>Alphaproteobacteria</taxon>
        <taxon>Acetobacterales</taxon>
        <taxon>Roseomonadaceae</taxon>
        <taxon>Roseococcus</taxon>
    </lineage>
</organism>
<gene>
    <name evidence="6" type="ORF">KHU32_05090</name>
</gene>
<evidence type="ECO:0000256" key="3">
    <source>
        <dbReference type="ARBA" id="ARBA00022448"/>
    </source>
</evidence>
<feature type="domain" description="Solute-binding protein family 5" evidence="5">
    <location>
        <begin position="86"/>
        <end position="434"/>
    </location>
</feature>
<dbReference type="EMBL" id="JAHCDA010000001">
    <property type="protein sequence ID" value="MBS7810302.1"/>
    <property type="molecule type" value="Genomic_DNA"/>
</dbReference>
<evidence type="ECO:0000256" key="1">
    <source>
        <dbReference type="ARBA" id="ARBA00004418"/>
    </source>
</evidence>
<keyword evidence="7" id="KW-1185">Reference proteome</keyword>
<keyword evidence="4" id="KW-0732">Signal</keyword>